<evidence type="ECO:0000313" key="3">
    <source>
        <dbReference type="Proteomes" id="UP000799753"/>
    </source>
</evidence>
<keyword evidence="3" id="KW-1185">Reference proteome</keyword>
<organism evidence="2 3">
    <name type="scientific">Massarina eburnea CBS 473.64</name>
    <dbReference type="NCBI Taxonomy" id="1395130"/>
    <lineage>
        <taxon>Eukaryota</taxon>
        <taxon>Fungi</taxon>
        <taxon>Dikarya</taxon>
        <taxon>Ascomycota</taxon>
        <taxon>Pezizomycotina</taxon>
        <taxon>Dothideomycetes</taxon>
        <taxon>Pleosporomycetidae</taxon>
        <taxon>Pleosporales</taxon>
        <taxon>Massarineae</taxon>
        <taxon>Massarinaceae</taxon>
        <taxon>Massarina</taxon>
    </lineage>
</organism>
<feature type="chain" id="PRO_5025369169" description="DUF1295-domain-containing protein" evidence="1">
    <location>
        <begin position="21"/>
        <end position="181"/>
    </location>
</feature>
<dbReference type="Proteomes" id="UP000799753">
    <property type="component" value="Unassembled WGS sequence"/>
</dbReference>
<dbReference type="PANTHER" id="PTHR35043">
    <property type="entry name" value="TRANSCRIPTION FACTOR DOMAIN-CONTAINING PROTEIN"/>
    <property type="match status" value="1"/>
</dbReference>
<reference evidence="2" key="1">
    <citation type="journal article" date="2020" name="Stud. Mycol.">
        <title>101 Dothideomycetes genomes: a test case for predicting lifestyles and emergence of pathogens.</title>
        <authorList>
            <person name="Haridas S."/>
            <person name="Albert R."/>
            <person name="Binder M."/>
            <person name="Bloem J."/>
            <person name="Labutti K."/>
            <person name="Salamov A."/>
            <person name="Andreopoulos B."/>
            <person name="Baker S."/>
            <person name="Barry K."/>
            <person name="Bills G."/>
            <person name="Bluhm B."/>
            <person name="Cannon C."/>
            <person name="Castanera R."/>
            <person name="Culley D."/>
            <person name="Daum C."/>
            <person name="Ezra D."/>
            <person name="Gonzalez J."/>
            <person name="Henrissat B."/>
            <person name="Kuo A."/>
            <person name="Liang C."/>
            <person name="Lipzen A."/>
            <person name="Lutzoni F."/>
            <person name="Magnuson J."/>
            <person name="Mondo S."/>
            <person name="Nolan M."/>
            <person name="Ohm R."/>
            <person name="Pangilinan J."/>
            <person name="Park H.-J."/>
            <person name="Ramirez L."/>
            <person name="Alfaro M."/>
            <person name="Sun H."/>
            <person name="Tritt A."/>
            <person name="Yoshinaga Y."/>
            <person name="Zwiers L.-H."/>
            <person name="Turgeon B."/>
            <person name="Goodwin S."/>
            <person name="Spatafora J."/>
            <person name="Crous P."/>
            <person name="Grigoriev I."/>
        </authorList>
    </citation>
    <scope>NUCLEOTIDE SEQUENCE</scope>
    <source>
        <strain evidence="2">CBS 473.64</strain>
    </source>
</reference>
<evidence type="ECO:0000313" key="2">
    <source>
        <dbReference type="EMBL" id="KAF2635030.1"/>
    </source>
</evidence>
<accession>A0A6A6RIC5</accession>
<gene>
    <name evidence="2" type="ORF">P280DRAFT_474126</name>
</gene>
<dbReference type="AlphaFoldDB" id="A0A6A6RIC5"/>
<name>A0A6A6RIC5_9PLEO</name>
<feature type="signal peptide" evidence="1">
    <location>
        <begin position="1"/>
        <end position="20"/>
    </location>
</feature>
<dbReference type="OrthoDB" id="9451547at2759"/>
<evidence type="ECO:0008006" key="4">
    <source>
        <dbReference type="Google" id="ProtNLM"/>
    </source>
</evidence>
<sequence length="181" mass="20891">MILFSRTILLELTFAHFALATTFHPNCTIPPEGSNYVGGPNVRSTLNIFWNAVYTMFVCTWAVQHRNLPPQTYKHKDPNYKWWKVWKLWARIPPTFWTKVKWMLVTILLPEFLVGRALGDYISANYFAKEEEQRNANSKWSTKHGFYANSGGFLTECAAPTYLVNRSGHHAKDSQPAYKSA</sequence>
<evidence type="ECO:0000256" key="1">
    <source>
        <dbReference type="SAM" id="SignalP"/>
    </source>
</evidence>
<dbReference type="EMBL" id="MU006811">
    <property type="protein sequence ID" value="KAF2635030.1"/>
    <property type="molecule type" value="Genomic_DNA"/>
</dbReference>
<keyword evidence="1" id="KW-0732">Signal</keyword>
<proteinExistence type="predicted"/>
<dbReference type="PANTHER" id="PTHR35043:SF7">
    <property type="entry name" value="TRANSCRIPTION FACTOR DOMAIN-CONTAINING PROTEIN"/>
    <property type="match status" value="1"/>
</dbReference>
<protein>
    <recommendedName>
        <fullName evidence="4">DUF1295-domain-containing protein</fullName>
    </recommendedName>
</protein>